<keyword evidence="3" id="KW-1185">Reference proteome</keyword>
<organism evidence="2 3">
    <name type="scientific">Nocardioides zeae</name>
    <dbReference type="NCBI Taxonomy" id="1457234"/>
    <lineage>
        <taxon>Bacteria</taxon>
        <taxon>Bacillati</taxon>
        <taxon>Actinomycetota</taxon>
        <taxon>Actinomycetes</taxon>
        <taxon>Propionibacteriales</taxon>
        <taxon>Nocardioidaceae</taxon>
        <taxon>Nocardioides</taxon>
    </lineage>
</organism>
<keyword evidence="1" id="KW-0732">Signal</keyword>
<dbReference type="PROSITE" id="PS51318">
    <property type="entry name" value="TAT"/>
    <property type="match status" value="1"/>
</dbReference>
<dbReference type="Proteomes" id="UP000468687">
    <property type="component" value="Unassembled WGS sequence"/>
</dbReference>
<evidence type="ECO:0000313" key="2">
    <source>
        <dbReference type="EMBL" id="NEN80485.1"/>
    </source>
</evidence>
<dbReference type="InterPro" id="IPR006311">
    <property type="entry name" value="TAT_signal"/>
</dbReference>
<protein>
    <submittedName>
        <fullName evidence="2">Uncharacterized protein</fullName>
    </submittedName>
</protein>
<feature type="signal peptide" evidence="1">
    <location>
        <begin position="1"/>
        <end position="31"/>
    </location>
</feature>
<reference evidence="2 3" key="1">
    <citation type="journal article" date="2014" name="Int. J. Syst. Evol. Microbiol.">
        <title>Nocardioides zeae sp. nov., isolated from the stem of Zea mays.</title>
        <authorList>
            <person name="Glaeser S.P."/>
            <person name="McInroy J.A."/>
            <person name="Busse H.J."/>
            <person name="Kampfer P."/>
        </authorList>
    </citation>
    <scope>NUCLEOTIDE SEQUENCE [LARGE SCALE GENOMIC DNA]</scope>
    <source>
        <strain evidence="2 3">JCM 30728</strain>
    </source>
</reference>
<accession>A0A6P0HUH6</accession>
<comment type="caution">
    <text evidence="2">The sequence shown here is derived from an EMBL/GenBank/DDBJ whole genome shotgun (WGS) entry which is preliminary data.</text>
</comment>
<dbReference type="AlphaFoldDB" id="A0A6P0HUH6"/>
<sequence length="147" mass="15202">MTALPTRRTVLRTAAWTVPAVSVVAAAPAFAASTGAPTSFVSTGGGFAKYEPFGGWVLEAFFTILPTQSSVPAVQFSAAGGPVLSFDSGTLMSEWGQGAYRFDVSDVPGQWSQGQSVTFTFFLAGLPPVTRTFTALDLAPDDGGGEI</sequence>
<dbReference type="EMBL" id="JAAGXA010000021">
    <property type="protein sequence ID" value="NEN80485.1"/>
    <property type="molecule type" value="Genomic_DNA"/>
</dbReference>
<gene>
    <name evidence="2" type="ORF">G3T38_19730</name>
</gene>
<evidence type="ECO:0000256" key="1">
    <source>
        <dbReference type="SAM" id="SignalP"/>
    </source>
</evidence>
<feature type="chain" id="PRO_5026936960" evidence="1">
    <location>
        <begin position="32"/>
        <end position="147"/>
    </location>
</feature>
<proteinExistence type="predicted"/>
<name>A0A6P0HUH6_9ACTN</name>
<dbReference type="RefSeq" id="WP_163774405.1">
    <property type="nucleotide sequence ID" value="NZ_JAAGXA010000021.1"/>
</dbReference>
<evidence type="ECO:0000313" key="3">
    <source>
        <dbReference type="Proteomes" id="UP000468687"/>
    </source>
</evidence>